<organism evidence="1 2">
    <name type="scientific">Vibrio phage ICP1</name>
    <dbReference type="NCBI Taxonomy" id="979525"/>
    <lineage>
        <taxon>Viruses</taxon>
        <taxon>Duplodnaviria</taxon>
        <taxon>Heunggongvirae</taxon>
        <taxon>Uroviricota</taxon>
        <taxon>Caudoviricetes</taxon>
        <taxon>Mohonavirus</taxon>
        <taxon>Mohonavirus ICP1</taxon>
    </lineage>
</organism>
<keyword evidence="2" id="KW-1185">Reference proteome</keyword>
<dbReference type="RefSeq" id="YP_004251085.1">
    <property type="nucleotide sequence ID" value="NC_015157.1"/>
</dbReference>
<dbReference type="KEGG" id="vg:10228623"/>
<gene>
    <name evidence="1" type="primary">ORF143</name>
</gene>
<sequence length="91" mass="10209">MESFNTYEEVVDYFLKNTPCGEYPYGNGIGLYSKVGDLGGVIEVLDNGVISVWSGLGFEDYQFKTRVNSPQQAYELIKVLLGDVAWEVEED</sequence>
<evidence type="ECO:0000313" key="1">
    <source>
        <dbReference type="EMBL" id="ADX87960.1"/>
    </source>
</evidence>
<proteinExistence type="predicted"/>
<accession>F1D1G6</accession>
<protein>
    <submittedName>
        <fullName evidence="1">Uncharacterized protein ORF143</fullName>
    </submittedName>
</protein>
<evidence type="ECO:0000313" key="2">
    <source>
        <dbReference type="Proteomes" id="UP000007502"/>
    </source>
</evidence>
<dbReference type="EMBL" id="HQ641347">
    <property type="protein sequence ID" value="ADX87960.1"/>
    <property type="molecule type" value="Genomic_DNA"/>
</dbReference>
<reference evidence="1 2" key="1">
    <citation type="journal article" date="2011" name="MBio">
        <title>Evidence of a dominant lineage of Vibrio cholerae-specific lytic bacteriophages shed by cholera patients over a 10-year period in Dhaka, Bangladesh.</title>
        <authorList>
            <person name="Seed K.D."/>
            <person name="Bodi K.L."/>
            <person name="Kropinski A.M."/>
            <person name="Ackermann H.W."/>
            <person name="Calderwood S.B."/>
            <person name="Qadri F."/>
            <person name="Camilli A."/>
        </authorList>
    </citation>
    <scope>NUCLEOTIDE SEQUENCE [LARGE SCALE GENOMIC DNA]</scope>
</reference>
<name>F1D1G6_9CAUD</name>
<dbReference type="Proteomes" id="UP000007502">
    <property type="component" value="Segment"/>
</dbReference>
<dbReference type="GeneID" id="10228623"/>